<dbReference type="EMBL" id="CAIIXF020000009">
    <property type="protein sequence ID" value="CAH1794935.1"/>
    <property type="molecule type" value="Genomic_DNA"/>
</dbReference>
<sequence length="411" mass="47037">MASINFETGKCIICQDDFKDSNSNVVKPTVGQARGVATLLRISKMKDDEVYQRMKVAKLENAPILYHMNNACYRVYTQKRHTEETIEGMVGNTPHSSTAQPKQMKCSLPQRNEETETETEKTIEGMVGNTPHSSTEQPKQMKCSLPQRNEETETDTEKTIEGMVGNTPHSSTEQPKQMKCSLPQRNEENEETETDTEETIEGMVGNRPHSSTAQPKQMKCSLPQRPSVEAVDVPKYQNVCIYMYCNQVTKNKTYEKSRISEEKKATEFLVQTQHLQDEVYTSTCHLTDVKGVIEADLLYHNYCYKQYSHKYQKSTDSNSIHDKSNMYDVFNDVINEIQQDLNTGKAFSVSEICKEIGDRLRRSPVQGQLVTKYLRKRFGEDVTFIKHSKRQSQDFLLASKIDAVKLVINHL</sequence>
<feature type="compositionally biased region" description="Basic and acidic residues" evidence="1">
    <location>
        <begin position="148"/>
        <end position="160"/>
    </location>
</feature>
<comment type="caution">
    <text evidence="2">The sequence shown here is derived from an EMBL/GenBank/DDBJ whole genome shotgun (WGS) entry which is preliminary data.</text>
</comment>
<evidence type="ECO:0000313" key="2">
    <source>
        <dbReference type="EMBL" id="CAH1794935.1"/>
    </source>
</evidence>
<dbReference type="Proteomes" id="UP000749559">
    <property type="component" value="Unassembled WGS sequence"/>
</dbReference>
<proteinExistence type="predicted"/>
<reference evidence="2" key="1">
    <citation type="submission" date="2022-03" db="EMBL/GenBank/DDBJ databases">
        <authorList>
            <person name="Martin C."/>
        </authorList>
    </citation>
    <scope>NUCLEOTIDE SEQUENCE</scope>
</reference>
<evidence type="ECO:0000313" key="3">
    <source>
        <dbReference type="Proteomes" id="UP000749559"/>
    </source>
</evidence>
<organism evidence="2 3">
    <name type="scientific">Owenia fusiformis</name>
    <name type="common">Polychaete worm</name>
    <dbReference type="NCBI Taxonomy" id="6347"/>
    <lineage>
        <taxon>Eukaryota</taxon>
        <taxon>Metazoa</taxon>
        <taxon>Spiralia</taxon>
        <taxon>Lophotrochozoa</taxon>
        <taxon>Annelida</taxon>
        <taxon>Polychaeta</taxon>
        <taxon>Sedentaria</taxon>
        <taxon>Canalipalpata</taxon>
        <taxon>Sabellida</taxon>
        <taxon>Oweniida</taxon>
        <taxon>Oweniidae</taxon>
        <taxon>Owenia</taxon>
    </lineage>
</organism>
<feature type="compositionally biased region" description="Acidic residues" evidence="1">
    <location>
        <begin position="188"/>
        <end position="200"/>
    </location>
</feature>
<keyword evidence="3" id="KW-1185">Reference proteome</keyword>
<feature type="region of interest" description="Disordered" evidence="1">
    <location>
        <begin position="90"/>
        <end position="221"/>
    </location>
</feature>
<name>A0A8S4PNH8_OWEFU</name>
<accession>A0A8S4PNH8</accession>
<protein>
    <submittedName>
        <fullName evidence="2">Uncharacterized protein</fullName>
    </submittedName>
</protein>
<evidence type="ECO:0000256" key="1">
    <source>
        <dbReference type="SAM" id="MobiDB-lite"/>
    </source>
</evidence>
<feature type="compositionally biased region" description="Basic and acidic residues" evidence="1">
    <location>
        <begin position="111"/>
        <end position="123"/>
    </location>
</feature>
<dbReference type="AlphaFoldDB" id="A0A8S4PNH8"/>
<gene>
    <name evidence="2" type="ORF">OFUS_LOCUS19549</name>
</gene>